<dbReference type="KEGG" id="hoh:Hoch_4156"/>
<dbReference type="PROSITE" id="PS51257">
    <property type="entry name" value="PROKAR_LIPOPROTEIN"/>
    <property type="match status" value="1"/>
</dbReference>
<dbReference type="Proteomes" id="UP000001880">
    <property type="component" value="Chromosome"/>
</dbReference>
<feature type="region of interest" description="Disordered" evidence="1">
    <location>
        <begin position="299"/>
        <end position="354"/>
    </location>
</feature>
<dbReference type="EMBL" id="CP001804">
    <property type="protein sequence ID" value="ACY16654.1"/>
    <property type="molecule type" value="Genomic_DNA"/>
</dbReference>
<dbReference type="HOGENOM" id="CLU_782491_0_0_7"/>
<proteinExistence type="predicted"/>
<dbReference type="Gene3D" id="1.25.40.10">
    <property type="entry name" value="Tetratricopeptide repeat domain"/>
    <property type="match status" value="1"/>
</dbReference>
<dbReference type="InterPro" id="IPR011990">
    <property type="entry name" value="TPR-like_helical_dom_sf"/>
</dbReference>
<evidence type="ECO:0000313" key="3">
    <source>
        <dbReference type="Proteomes" id="UP000001880"/>
    </source>
</evidence>
<protein>
    <submittedName>
        <fullName evidence="2">Uncharacterized protein</fullName>
    </submittedName>
</protein>
<name>D0LKT4_HALO1</name>
<gene>
    <name evidence="2" type="ordered locus">Hoch_4156</name>
</gene>
<organism evidence="2 3">
    <name type="scientific">Haliangium ochraceum (strain DSM 14365 / JCM 11303 / SMP-2)</name>
    <dbReference type="NCBI Taxonomy" id="502025"/>
    <lineage>
        <taxon>Bacteria</taxon>
        <taxon>Pseudomonadati</taxon>
        <taxon>Myxococcota</taxon>
        <taxon>Polyangia</taxon>
        <taxon>Haliangiales</taxon>
        <taxon>Kofleriaceae</taxon>
        <taxon>Haliangium</taxon>
    </lineage>
</organism>
<keyword evidence="3" id="KW-1185">Reference proteome</keyword>
<dbReference type="RefSeq" id="WP_012829252.1">
    <property type="nucleotide sequence ID" value="NC_013440.1"/>
</dbReference>
<dbReference type="AlphaFoldDB" id="D0LKT4"/>
<accession>D0LKT4</accession>
<evidence type="ECO:0000256" key="1">
    <source>
        <dbReference type="SAM" id="MobiDB-lite"/>
    </source>
</evidence>
<sequence>MPGKRSPVLASILVLILAAACWLGARALSGYARSEQQSWPAGEGSTWLPPAEAAPIMAMGYRQLWADINWARVLVYHGNNWSDNPEFRYRYLTQFLDTVIALDPKFERIYEWAAYSVTYQGGTVDQDEFLLSVEYLERGMEAFPDRYVYPWIAGIRYFVDIESDDPDQRQRYRERGAELIERAMSKPDAPENLALTAAGLRSKLGQKERALDNLRQVILSTDDPEAQQQLIATYQSLAGEDFPDEELRAKEELEQRWLDTLPFAPPNLYIVLGDPPSPVIDFGQLAMPRDLFSASLLEDTTEPEPVVENAADADAATTGADVSSEGAAAPSQSPDDEPGAATDIESDAPTVPAP</sequence>
<reference evidence="2 3" key="1">
    <citation type="journal article" date="2010" name="Stand. Genomic Sci.">
        <title>Complete genome sequence of Haliangium ochraceum type strain (SMP-2).</title>
        <authorList>
            <consortium name="US DOE Joint Genome Institute (JGI-PGF)"/>
            <person name="Ivanova N."/>
            <person name="Daum C."/>
            <person name="Lang E."/>
            <person name="Abt B."/>
            <person name="Kopitz M."/>
            <person name="Saunders E."/>
            <person name="Lapidus A."/>
            <person name="Lucas S."/>
            <person name="Glavina Del Rio T."/>
            <person name="Nolan M."/>
            <person name="Tice H."/>
            <person name="Copeland A."/>
            <person name="Cheng J.F."/>
            <person name="Chen F."/>
            <person name="Bruce D."/>
            <person name="Goodwin L."/>
            <person name="Pitluck S."/>
            <person name="Mavromatis K."/>
            <person name="Pati A."/>
            <person name="Mikhailova N."/>
            <person name="Chen A."/>
            <person name="Palaniappan K."/>
            <person name="Land M."/>
            <person name="Hauser L."/>
            <person name="Chang Y.J."/>
            <person name="Jeffries C.D."/>
            <person name="Detter J.C."/>
            <person name="Brettin T."/>
            <person name="Rohde M."/>
            <person name="Goker M."/>
            <person name="Bristow J."/>
            <person name="Markowitz V."/>
            <person name="Eisen J.A."/>
            <person name="Hugenholtz P."/>
            <person name="Kyrpides N.C."/>
            <person name="Klenk H.P."/>
        </authorList>
    </citation>
    <scope>NUCLEOTIDE SEQUENCE [LARGE SCALE GENOMIC DNA]</scope>
    <source>
        <strain evidence="3">DSM 14365 / CIP 107738 / JCM 11303 / AJ 13395 / SMP-2</strain>
    </source>
</reference>
<feature type="compositionally biased region" description="Low complexity" evidence="1">
    <location>
        <begin position="310"/>
        <end position="321"/>
    </location>
</feature>
<evidence type="ECO:0000313" key="2">
    <source>
        <dbReference type="EMBL" id="ACY16654.1"/>
    </source>
</evidence>